<dbReference type="EMBL" id="BMQD01000028">
    <property type="protein sequence ID" value="GGK93701.1"/>
    <property type="molecule type" value="Genomic_DNA"/>
</dbReference>
<evidence type="ECO:0000256" key="2">
    <source>
        <dbReference type="SAM" id="Phobius"/>
    </source>
</evidence>
<dbReference type="AlphaFoldDB" id="A0AA37BMP8"/>
<accession>A0AA37BMP8</accession>
<gene>
    <name evidence="3" type="ORF">GCM10010126_61300</name>
</gene>
<organism evidence="3 4">
    <name type="scientific">Planomonospora parontospora</name>
    <dbReference type="NCBI Taxonomy" id="58119"/>
    <lineage>
        <taxon>Bacteria</taxon>
        <taxon>Bacillati</taxon>
        <taxon>Actinomycetota</taxon>
        <taxon>Actinomycetes</taxon>
        <taxon>Streptosporangiales</taxon>
        <taxon>Streptosporangiaceae</taxon>
        <taxon>Planomonospora</taxon>
    </lineage>
</organism>
<keyword evidence="2" id="KW-1133">Transmembrane helix</keyword>
<dbReference type="Proteomes" id="UP000627984">
    <property type="component" value="Unassembled WGS sequence"/>
</dbReference>
<reference evidence="3" key="1">
    <citation type="journal article" date="2014" name="Int. J. Syst. Evol. Microbiol.">
        <title>Complete genome sequence of Corynebacterium casei LMG S-19264T (=DSM 44701T), isolated from a smear-ripened cheese.</title>
        <authorList>
            <consortium name="US DOE Joint Genome Institute (JGI-PGF)"/>
            <person name="Walter F."/>
            <person name="Albersmeier A."/>
            <person name="Kalinowski J."/>
            <person name="Ruckert C."/>
        </authorList>
    </citation>
    <scope>NUCLEOTIDE SEQUENCE</scope>
    <source>
        <strain evidence="3">JCM 3093</strain>
    </source>
</reference>
<feature type="transmembrane region" description="Helical" evidence="2">
    <location>
        <begin position="52"/>
        <end position="74"/>
    </location>
</feature>
<evidence type="ECO:0000313" key="4">
    <source>
        <dbReference type="Proteomes" id="UP000627984"/>
    </source>
</evidence>
<sequence length="258" mass="26679">MTSPKTLARIAGLLYLVLAVLGGWAELYVRGTVHVRGDAAATAANVSGHETLFRLGLAADILMATVFVFLGLVLHRLLHHVHARAAVTLMVFVAVGAGSILLNLVFHAGALLAATDPSYTASPGTGGALTLLMLDLHDLGYILGGVFFGLWLLPMGYLAYRSSMFPTVLGVLLVIGGFAWIADPLILFTLPDAPGAVRDVVAVPTSVAEFGLILYLLVVGVRLRGAPAAEPVAENTGDTGDTGNTGNAQSAGKVTGRA</sequence>
<feature type="compositionally biased region" description="Low complexity" evidence="1">
    <location>
        <begin position="235"/>
        <end position="247"/>
    </location>
</feature>
<name>A0AA37BMP8_9ACTN</name>
<keyword evidence="2" id="KW-0812">Transmembrane</keyword>
<reference evidence="3" key="2">
    <citation type="submission" date="2022-09" db="EMBL/GenBank/DDBJ databases">
        <authorList>
            <person name="Sun Q."/>
            <person name="Ohkuma M."/>
        </authorList>
    </citation>
    <scope>NUCLEOTIDE SEQUENCE</scope>
    <source>
        <strain evidence="3">JCM 3093</strain>
    </source>
</reference>
<keyword evidence="2" id="KW-0472">Membrane</keyword>
<evidence type="ECO:0000256" key="1">
    <source>
        <dbReference type="SAM" id="MobiDB-lite"/>
    </source>
</evidence>
<feature type="transmembrane region" description="Helical" evidence="2">
    <location>
        <begin position="200"/>
        <end position="221"/>
    </location>
</feature>
<feature type="transmembrane region" description="Helical" evidence="2">
    <location>
        <begin position="167"/>
        <end position="188"/>
    </location>
</feature>
<feature type="transmembrane region" description="Helical" evidence="2">
    <location>
        <begin position="139"/>
        <end position="160"/>
    </location>
</feature>
<evidence type="ECO:0008006" key="5">
    <source>
        <dbReference type="Google" id="ProtNLM"/>
    </source>
</evidence>
<feature type="transmembrane region" description="Helical" evidence="2">
    <location>
        <begin position="86"/>
        <end position="114"/>
    </location>
</feature>
<protein>
    <recommendedName>
        <fullName evidence="5">DUF4386 domain-containing protein</fullName>
    </recommendedName>
</protein>
<comment type="caution">
    <text evidence="3">The sequence shown here is derived from an EMBL/GenBank/DDBJ whole genome shotgun (WGS) entry which is preliminary data.</text>
</comment>
<feature type="region of interest" description="Disordered" evidence="1">
    <location>
        <begin position="231"/>
        <end position="258"/>
    </location>
</feature>
<dbReference type="Pfam" id="PF14329">
    <property type="entry name" value="DUF4386"/>
    <property type="match status" value="1"/>
</dbReference>
<proteinExistence type="predicted"/>
<dbReference type="RefSeq" id="WP_191897892.1">
    <property type="nucleotide sequence ID" value="NZ_BMQD01000028.1"/>
</dbReference>
<evidence type="ECO:0000313" key="3">
    <source>
        <dbReference type="EMBL" id="GGK93701.1"/>
    </source>
</evidence>
<dbReference type="InterPro" id="IPR025495">
    <property type="entry name" value="DUF4386"/>
</dbReference>